<dbReference type="PANTHER" id="PTHR47359">
    <property type="entry name" value="PEPTIDOGLYCAN DL-ENDOPEPTIDASE CWLO"/>
    <property type="match status" value="1"/>
</dbReference>
<dbReference type="PANTHER" id="PTHR47359:SF3">
    <property type="entry name" value="NLP_P60 DOMAIN-CONTAINING PROTEIN-RELATED"/>
    <property type="match status" value="1"/>
</dbReference>
<dbReference type="eggNOG" id="COG0791">
    <property type="taxonomic scope" value="Bacteria"/>
</dbReference>
<dbReference type="InterPro" id="IPR038765">
    <property type="entry name" value="Papain-like_cys_pep_sf"/>
</dbReference>
<feature type="domain" description="NlpC/P60" evidence="6">
    <location>
        <begin position="189"/>
        <end position="316"/>
    </location>
</feature>
<keyword evidence="8" id="KW-1185">Reference proteome</keyword>
<evidence type="ECO:0000256" key="3">
    <source>
        <dbReference type="ARBA" id="ARBA00022801"/>
    </source>
</evidence>
<dbReference type="KEGG" id="nbr:O3I_023820"/>
<keyword evidence="3" id="KW-0378">Hydrolase</keyword>
<dbReference type="SUPFAM" id="SSF54001">
    <property type="entry name" value="Cysteine proteinases"/>
    <property type="match status" value="1"/>
</dbReference>
<dbReference type="EMBL" id="CP003876">
    <property type="protein sequence ID" value="AFU02719.1"/>
    <property type="molecule type" value="Genomic_DNA"/>
</dbReference>
<feature type="compositionally biased region" description="Basic residues" evidence="5">
    <location>
        <begin position="153"/>
        <end position="168"/>
    </location>
</feature>
<keyword evidence="2" id="KW-0645">Protease</keyword>
<evidence type="ECO:0000256" key="2">
    <source>
        <dbReference type="ARBA" id="ARBA00022670"/>
    </source>
</evidence>
<feature type="region of interest" description="Disordered" evidence="5">
    <location>
        <begin position="148"/>
        <end position="191"/>
    </location>
</feature>
<evidence type="ECO:0000313" key="7">
    <source>
        <dbReference type="EMBL" id="AFU02719.1"/>
    </source>
</evidence>
<organism evidence="7 8">
    <name type="scientific">Nocardia brasiliensis (strain ATCC 700358 / HUJEG-1)</name>
    <dbReference type="NCBI Taxonomy" id="1133849"/>
    <lineage>
        <taxon>Bacteria</taxon>
        <taxon>Bacillati</taxon>
        <taxon>Actinomycetota</taxon>
        <taxon>Actinomycetes</taxon>
        <taxon>Mycobacteriales</taxon>
        <taxon>Nocardiaceae</taxon>
        <taxon>Nocardia</taxon>
    </lineage>
</organism>
<evidence type="ECO:0000259" key="6">
    <source>
        <dbReference type="PROSITE" id="PS51935"/>
    </source>
</evidence>
<keyword evidence="4" id="KW-0788">Thiol protease</keyword>
<dbReference type="HOGENOM" id="CLU_879496_0_0_11"/>
<dbReference type="RefSeq" id="WP_014985574.1">
    <property type="nucleotide sequence ID" value="NC_018681.1"/>
</dbReference>
<comment type="similarity">
    <text evidence="1">Belongs to the peptidase C40 family.</text>
</comment>
<dbReference type="PROSITE" id="PS51935">
    <property type="entry name" value="NLPC_P60"/>
    <property type="match status" value="1"/>
</dbReference>
<name>K0F064_NOCB7</name>
<proteinExistence type="inferred from homology"/>
<evidence type="ECO:0000256" key="4">
    <source>
        <dbReference type="ARBA" id="ARBA00022807"/>
    </source>
</evidence>
<dbReference type="Pfam" id="PF00877">
    <property type="entry name" value="NLPC_P60"/>
    <property type="match status" value="1"/>
</dbReference>
<accession>K0F064</accession>
<reference evidence="7 8" key="1">
    <citation type="journal article" date="2012" name="J. Bacteriol.">
        <title>Complete genome sequence of Nocardia brasiliensis HUJEG-1.</title>
        <authorList>
            <person name="Vera-Cabrera L."/>
            <person name="Ortiz-Lopez R."/>
            <person name="Elizondo-Gonzalez R."/>
            <person name="Perez-Maya A.A."/>
            <person name="Ocampo-Candiani J."/>
        </authorList>
    </citation>
    <scope>NUCLEOTIDE SEQUENCE [LARGE SCALE GENOMIC DNA]</scope>
    <source>
        <strain evidence="8">ATCC 700358</strain>
    </source>
</reference>
<sequence>MSGDVSAVLRAFHKLYGEGVPEVQELAAARKIGDDAREFAGAGAKSYNEARTMQAAVAEAHAGRDNAVQQAAGRAGDGTVTGRNRIGGQIADFESRVKAISTVGDTRFSGPALLSAAQVALANTTRQVNSDIANAQAVAAQIMPPAVPEPVRRRGSLGPRRRRGRGRGRGTTYTSNGGHPRRAKTPYDRSAGGEAVRIASSLIGTPYVGGGNGPADGGYDCSSLVKHAIAGATGDQVVLPRTTYDQIHSGRRVEIWEVRAGDLVFPADSFGYNGPEHVQLADGRGGIIEAPYPGAAVRWAPMPTNATVVRVLFPRE</sequence>
<protein>
    <submittedName>
        <fullName evidence="7">Putative secreted peptidase P60-related protein</fullName>
    </submittedName>
</protein>
<gene>
    <name evidence="7" type="ORF">O3I_023820</name>
</gene>
<dbReference type="InterPro" id="IPR051794">
    <property type="entry name" value="PG_Endopeptidase_C40"/>
</dbReference>
<evidence type="ECO:0000313" key="8">
    <source>
        <dbReference type="Proteomes" id="UP000006304"/>
    </source>
</evidence>
<evidence type="ECO:0000256" key="1">
    <source>
        <dbReference type="ARBA" id="ARBA00007074"/>
    </source>
</evidence>
<dbReference type="GO" id="GO:0008234">
    <property type="term" value="F:cysteine-type peptidase activity"/>
    <property type="evidence" value="ECO:0007669"/>
    <property type="project" value="UniProtKB-KW"/>
</dbReference>
<dbReference type="Proteomes" id="UP000006304">
    <property type="component" value="Chromosome"/>
</dbReference>
<dbReference type="STRING" id="1133849.O3I_023820"/>
<dbReference type="InterPro" id="IPR000064">
    <property type="entry name" value="NLP_P60_dom"/>
</dbReference>
<dbReference type="GO" id="GO:0006508">
    <property type="term" value="P:proteolysis"/>
    <property type="evidence" value="ECO:0007669"/>
    <property type="project" value="UniProtKB-KW"/>
</dbReference>
<dbReference type="Gene3D" id="3.90.1720.10">
    <property type="entry name" value="endopeptidase domain like (from Nostoc punctiforme)"/>
    <property type="match status" value="1"/>
</dbReference>
<dbReference type="AlphaFoldDB" id="K0F064"/>
<evidence type="ECO:0000256" key="5">
    <source>
        <dbReference type="SAM" id="MobiDB-lite"/>
    </source>
</evidence>